<dbReference type="GO" id="GO:0006313">
    <property type="term" value="P:DNA transposition"/>
    <property type="evidence" value="ECO:0007669"/>
    <property type="project" value="InterPro"/>
</dbReference>
<reference evidence="4 5" key="1">
    <citation type="submission" date="2015-07" db="EMBL/GenBank/DDBJ databases">
        <authorList>
            <consortium name="Consortium for Microbial Forensics and Genomics (microFORGE)"/>
            <person name="Knight B.M."/>
            <person name="Roberts D.P."/>
            <person name="Lin D."/>
            <person name="Hari K."/>
            <person name="Fletcher J."/>
            <person name="Melcher U."/>
            <person name="Blagden T."/>
            <person name="Winegar R.A."/>
        </authorList>
    </citation>
    <scope>NUCLEOTIDE SEQUENCE [LARGE SCALE GENOMIC DNA]</scope>
    <source>
        <strain evidence="4 5">X11-5A</strain>
    </source>
</reference>
<proteinExistence type="predicted"/>
<dbReference type="PANTHER" id="PTHR30007">
    <property type="entry name" value="PHP DOMAIN PROTEIN"/>
    <property type="match status" value="1"/>
</dbReference>
<evidence type="ECO:0000313" key="4">
    <source>
        <dbReference type="EMBL" id="KOR43549.1"/>
    </source>
</evidence>
<dbReference type="InterPro" id="IPR025161">
    <property type="entry name" value="IS402-like_dom"/>
</dbReference>
<dbReference type="PANTHER" id="PTHR30007:SF0">
    <property type="entry name" value="TRANSPOSASE"/>
    <property type="match status" value="1"/>
</dbReference>
<protein>
    <submittedName>
        <fullName evidence="4">Transposase</fullName>
    </submittedName>
</protein>
<dbReference type="Pfam" id="PF13340">
    <property type="entry name" value="DUF4096"/>
    <property type="match status" value="1"/>
</dbReference>
<dbReference type="EMBL" id="LHUJ01000223">
    <property type="protein sequence ID" value="KOR43549.1"/>
    <property type="molecule type" value="Genomic_DNA"/>
</dbReference>
<sequence length="375" mass="42718">MGRPPKIQAEHEAMLLEIVESDPTATIEEVRLELFRRCNVKVHDRTLASTLKRLGIERMPSHEVVTIEKAETDVPRYGYTDAHRRQTPEQTYPSCLIDAEWELVKDIFENEGGRGSPPRISRRVLVDACCYVVRSGGSWRMLPRHFPRWQNVYRTFRRWSEQGKFEQMHDRLRAQWRQREGKNAEPTAAVIDAQSTPGSPQGGDSGYDAGKKIKGRKRHLVVDTLGLLLAVSITAASVQDRQGAHTVVERAMEQYPGIQALYADSGYAGQCAQTVSQCQDIRVQIVRHPGNKNVGRWIGPEQPDLFTVKANAQGFVVLAKRWVVERTHAWNDRARRLIMHHDRLTQVSEAWVWLAEARLLLRRLNRPVIPGGSNS</sequence>
<organism evidence="4 5">
    <name type="scientific">Xanthomonas oryzae</name>
    <dbReference type="NCBI Taxonomy" id="347"/>
    <lineage>
        <taxon>Bacteria</taxon>
        <taxon>Pseudomonadati</taxon>
        <taxon>Pseudomonadota</taxon>
        <taxon>Gammaproteobacteria</taxon>
        <taxon>Lysobacterales</taxon>
        <taxon>Lysobacteraceae</taxon>
        <taxon>Xanthomonas</taxon>
    </lineage>
</organism>
<feature type="domain" description="Insertion element IS402-like" evidence="3">
    <location>
        <begin position="97"/>
        <end position="169"/>
    </location>
</feature>
<dbReference type="AlphaFoldDB" id="A0AAP0ZKW0"/>
<accession>A0AAP0ZKW0</accession>
<evidence type="ECO:0000259" key="2">
    <source>
        <dbReference type="Pfam" id="PF01609"/>
    </source>
</evidence>
<reference evidence="4 5" key="2">
    <citation type="submission" date="2015-09" db="EMBL/GenBank/DDBJ databases">
        <title>Draft genome sequence of Xanthomonas oryzae pv. USA str. X11-5A.</title>
        <authorList>
            <person name="Knight B.M."/>
            <person name="Roberts D.P."/>
            <person name="Lin D."/>
            <person name="Hari K."/>
            <person name="Fletcher J."/>
            <person name="Melcher U."/>
            <person name="Blagden T."/>
            <person name="Winegar R.A."/>
        </authorList>
    </citation>
    <scope>NUCLEOTIDE SEQUENCE [LARGE SCALE GENOMIC DNA]</scope>
    <source>
        <strain evidence="4 5">X11-5A</strain>
    </source>
</reference>
<evidence type="ECO:0000259" key="3">
    <source>
        <dbReference type="Pfam" id="PF13340"/>
    </source>
</evidence>
<evidence type="ECO:0000313" key="5">
    <source>
        <dbReference type="Proteomes" id="UP000036790"/>
    </source>
</evidence>
<dbReference type="RefSeq" id="WP_053507281.1">
    <property type="nucleotide sequence ID" value="NZ_LHUJ01000223.1"/>
</dbReference>
<dbReference type="NCBIfam" id="NF033580">
    <property type="entry name" value="transpos_IS5_3"/>
    <property type="match status" value="1"/>
</dbReference>
<feature type="region of interest" description="Disordered" evidence="1">
    <location>
        <begin position="178"/>
        <end position="210"/>
    </location>
</feature>
<dbReference type="GO" id="GO:0003677">
    <property type="term" value="F:DNA binding"/>
    <property type="evidence" value="ECO:0007669"/>
    <property type="project" value="InterPro"/>
</dbReference>
<dbReference type="InterPro" id="IPR002559">
    <property type="entry name" value="Transposase_11"/>
</dbReference>
<feature type="domain" description="Transposase IS4-like" evidence="2">
    <location>
        <begin position="186"/>
        <end position="357"/>
    </location>
</feature>
<evidence type="ECO:0000256" key="1">
    <source>
        <dbReference type="SAM" id="MobiDB-lite"/>
    </source>
</evidence>
<dbReference type="Proteomes" id="UP000036790">
    <property type="component" value="Unassembled WGS sequence"/>
</dbReference>
<comment type="caution">
    <text evidence="4">The sequence shown here is derived from an EMBL/GenBank/DDBJ whole genome shotgun (WGS) entry which is preliminary data.</text>
</comment>
<dbReference type="GO" id="GO:0004803">
    <property type="term" value="F:transposase activity"/>
    <property type="evidence" value="ECO:0007669"/>
    <property type="project" value="InterPro"/>
</dbReference>
<dbReference type="Pfam" id="PF01609">
    <property type="entry name" value="DDE_Tnp_1"/>
    <property type="match status" value="1"/>
</dbReference>
<name>A0AAP0ZKW0_9XANT</name>
<gene>
    <name evidence="4" type="ORF">ADT25_12415</name>
</gene>